<comment type="subcellular location">
    <subcellularLocation>
        <location evidence="1">Membrane</location>
        <topology evidence="1">Multi-pass membrane protein</topology>
    </subcellularLocation>
</comment>
<accession>A0A1M6BUH2</accession>
<feature type="transmembrane region" description="Helical" evidence="8">
    <location>
        <begin position="186"/>
        <end position="207"/>
    </location>
</feature>
<keyword evidence="3" id="KW-0813">Transport</keyword>
<gene>
    <name evidence="9" type="ORF">SAMN02745176_00534</name>
</gene>
<organism evidence="9 10">
    <name type="scientific">Lutispora thermophila DSM 19022</name>
    <dbReference type="NCBI Taxonomy" id="1122184"/>
    <lineage>
        <taxon>Bacteria</taxon>
        <taxon>Bacillati</taxon>
        <taxon>Bacillota</taxon>
        <taxon>Clostridia</taxon>
        <taxon>Lutisporales</taxon>
        <taxon>Lutisporaceae</taxon>
        <taxon>Lutispora</taxon>
    </lineage>
</organism>
<keyword evidence="10" id="KW-1185">Reference proteome</keyword>
<dbReference type="Proteomes" id="UP000184442">
    <property type="component" value="Unassembled WGS sequence"/>
</dbReference>
<feature type="transmembrane region" description="Helical" evidence="8">
    <location>
        <begin position="148"/>
        <end position="166"/>
    </location>
</feature>
<keyword evidence="5 8" id="KW-0812">Transmembrane</keyword>
<keyword evidence="7 8" id="KW-0472">Membrane</keyword>
<dbReference type="OrthoDB" id="2716906at2"/>
<dbReference type="EMBL" id="FQZS01000004">
    <property type="protein sequence ID" value="SHI52204.1"/>
    <property type="molecule type" value="Genomic_DNA"/>
</dbReference>
<reference evidence="9 10" key="1">
    <citation type="submission" date="2016-11" db="EMBL/GenBank/DDBJ databases">
        <authorList>
            <person name="Jaros S."/>
            <person name="Januszkiewicz K."/>
            <person name="Wedrychowicz H."/>
        </authorList>
    </citation>
    <scope>NUCLEOTIDE SEQUENCE [LARGE SCALE GENOMIC DNA]</scope>
    <source>
        <strain evidence="9 10">DSM 19022</strain>
    </source>
</reference>
<name>A0A1M6BUH2_9FIRM</name>
<evidence type="ECO:0000256" key="2">
    <source>
        <dbReference type="ARBA" id="ARBA00007998"/>
    </source>
</evidence>
<evidence type="ECO:0000256" key="8">
    <source>
        <dbReference type="SAM" id="Phobius"/>
    </source>
</evidence>
<feature type="transmembrane region" description="Helical" evidence="8">
    <location>
        <begin position="271"/>
        <end position="296"/>
    </location>
</feature>
<proteinExistence type="inferred from homology"/>
<evidence type="ECO:0000256" key="6">
    <source>
        <dbReference type="ARBA" id="ARBA00022989"/>
    </source>
</evidence>
<dbReference type="InterPro" id="IPR004761">
    <property type="entry name" value="Spore_GerAB"/>
</dbReference>
<evidence type="ECO:0000256" key="1">
    <source>
        <dbReference type="ARBA" id="ARBA00004141"/>
    </source>
</evidence>
<dbReference type="PANTHER" id="PTHR34975">
    <property type="entry name" value="SPORE GERMINATION PROTEIN A2"/>
    <property type="match status" value="1"/>
</dbReference>
<feature type="transmembrane region" description="Helical" evidence="8">
    <location>
        <begin position="219"/>
        <end position="245"/>
    </location>
</feature>
<evidence type="ECO:0000313" key="9">
    <source>
        <dbReference type="EMBL" id="SHI52204.1"/>
    </source>
</evidence>
<evidence type="ECO:0000256" key="5">
    <source>
        <dbReference type="ARBA" id="ARBA00022692"/>
    </source>
</evidence>
<dbReference type="STRING" id="1122184.SAMN02745176_00534"/>
<feature type="transmembrane region" description="Helical" evidence="8">
    <location>
        <begin position="308"/>
        <end position="329"/>
    </location>
</feature>
<dbReference type="GO" id="GO:0009847">
    <property type="term" value="P:spore germination"/>
    <property type="evidence" value="ECO:0007669"/>
    <property type="project" value="InterPro"/>
</dbReference>
<dbReference type="Pfam" id="PF03845">
    <property type="entry name" value="Spore_permease"/>
    <property type="match status" value="1"/>
</dbReference>
<keyword evidence="6 8" id="KW-1133">Transmembrane helix</keyword>
<dbReference type="PANTHER" id="PTHR34975:SF2">
    <property type="entry name" value="SPORE GERMINATION PROTEIN A2"/>
    <property type="match status" value="1"/>
</dbReference>
<protein>
    <submittedName>
        <fullName evidence="9">Spore germination protein</fullName>
    </submittedName>
</protein>
<keyword evidence="4" id="KW-0309">Germination</keyword>
<dbReference type="NCBIfam" id="TIGR00912">
    <property type="entry name" value="2A0309"/>
    <property type="match status" value="1"/>
</dbReference>
<feature type="transmembrane region" description="Helical" evidence="8">
    <location>
        <begin position="335"/>
        <end position="358"/>
    </location>
</feature>
<evidence type="ECO:0000256" key="7">
    <source>
        <dbReference type="ARBA" id="ARBA00023136"/>
    </source>
</evidence>
<evidence type="ECO:0000256" key="4">
    <source>
        <dbReference type="ARBA" id="ARBA00022544"/>
    </source>
</evidence>
<dbReference type="RefSeq" id="WP_073024251.1">
    <property type="nucleotide sequence ID" value="NZ_FQZS01000004.1"/>
</dbReference>
<dbReference type="AlphaFoldDB" id="A0A1M6BUH2"/>
<feature type="transmembrane region" description="Helical" evidence="8">
    <location>
        <begin position="42"/>
        <end position="62"/>
    </location>
</feature>
<feature type="transmembrane region" description="Helical" evidence="8">
    <location>
        <begin position="82"/>
        <end position="101"/>
    </location>
</feature>
<feature type="transmembrane region" description="Helical" evidence="8">
    <location>
        <begin position="121"/>
        <end position="139"/>
    </location>
</feature>
<sequence>MIKNNDTISPYQITMIVIMTIVGVGIFSLPAQLADTAGSDSWFVILIGGLLNLMPLNIILMINNRFPNKTLPEYAQDIVGKVPGKIITAIYAIYFIIFVAYEVRIINEVIKSSLLLRTPSEVIMLTMILTATYAVRGGVECVARVMEMFFPLLFIPLFLIMIPGIADLDLTNIMPVFYNLSSKILVSLPNMALSFAGYEVLMFYVGFMENPKKAYKSANIGIIFVTVLYMVIIILCLTMFGVTMLKDSIWPLLGYVRDIDLPDLFLERLDAVMLAIWLFTVYTTIVSLYFVVTYSISKILGTKEQKQFVLPLVPIIYYMALLPQNIVYLKEMENFLFQYLGIILIFLIPIVLLVIAWIRKVRGEVS</sequence>
<comment type="similarity">
    <text evidence="2">Belongs to the amino acid-polyamine-organocation (APC) superfamily. Spore germination protein (SGP) (TC 2.A.3.9) family.</text>
</comment>
<dbReference type="GO" id="GO:0016020">
    <property type="term" value="C:membrane"/>
    <property type="evidence" value="ECO:0007669"/>
    <property type="project" value="UniProtKB-SubCell"/>
</dbReference>
<evidence type="ECO:0000256" key="3">
    <source>
        <dbReference type="ARBA" id="ARBA00022448"/>
    </source>
</evidence>
<feature type="transmembrane region" description="Helical" evidence="8">
    <location>
        <begin position="12"/>
        <end position="30"/>
    </location>
</feature>
<evidence type="ECO:0000313" key="10">
    <source>
        <dbReference type="Proteomes" id="UP000184442"/>
    </source>
</evidence>
<dbReference type="Gene3D" id="1.20.1740.10">
    <property type="entry name" value="Amino acid/polyamine transporter I"/>
    <property type="match status" value="1"/>
</dbReference>